<gene>
    <name evidence="1" type="ORF">F5144DRAFT_479885</name>
</gene>
<dbReference type="Proteomes" id="UP000724584">
    <property type="component" value="Unassembled WGS sequence"/>
</dbReference>
<dbReference type="EMBL" id="JAGIZQ010000001">
    <property type="protein sequence ID" value="KAH6650102.1"/>
    <property type="molecule type" value="Genomic_DNA"/>
</dbReference>
<organism evidence="1 2">
    <name type="scientific">Chaetomium tenue</name>
    <dbReference type="NCBI Taxonomy" id="1854479"/>
    <lineage>
        <taxon>Eukaryota</taxon>
        <taxon>Fungi</taxon>
        <taxon>Dikarya</taxon>
        <taxon>Ascomycota</taxon>
        <taxon>Pezizomycotina</taxon>
        <taxon>Sordariomycetes</taxon>
        <taxon>Sordariomycetidae</taxon>
        <taxon>Sordariales</taxon>
        <taxon>Chaetomiaceae</taxon>
        <taxon>Chaetomium</taxon>
    </lineage>
</organism>
<name>A0ACB7PP86_9PEZI</name>
<keyword evidence="1" id="KW-0030">Aminoacyl-tRNA synthetase</keyword>
<reference evidence="1 2" key="1">
    <citation type="journal article" date="2021" name="Nat. Commun.">
        <title>Genetic determinants of endophytism in the Arabidopsis root mycobiome.</title>
        <authorList>
            <person name="Mesny F."/>
            <person name="Miyauchi S."/>
            <person name="Thiergart T."/>
            <person name="Pickel B."/>
            <person name="Atanasova L."/>
            <person name="Karlsson M."/>
            <person name="Huettel B."/>
            <person name="Barry K.W."/>
            <person name="Haridas S."/>
            <person name="Chen C."/>
            <person name="Bauer D."/>
            <person name="Andreopoulos W."/>
            <person name="Pangilinan J."/>
            <person name="LaButti K."/>
            <person name="Riley R."/>
            <person name="Lipzen A."/>
            <person name="Clum A."/>
            <person name="Drula E."/>
            <person name="Henrissat B."/>
            <person name="Kohler A."/>
            <person name="Grigoriev I.V."/>
            <person name="Martin F.M."/>
            <person name="Hacquard S."/>
        </authorList>
    </citation>
    <scope>NUCLEOTIDE SEQUENCE [LARGE SCALE GENOMIC DNA]</scope>
    <source>
        <strain evidence="1 2">MPI-SDFR-AT-0079</strain>
    </source>
</reference>
<comment type="caution">
    <text evidence="1">The sequence shown here is derived from an EMBL/GenBank/DDBJ whole genome shotgun (WGS) entry which is preliminary data.</text>
</comment>
<protein>
    <submittedName>
        <fullName evidence="1">tRNA synthetases class II-domain-containing protein</fullName>
    </submittedName>
</protein>
<proteinExistence type="predicted"/>
<evidence type="ECO:0000313" key="2">
    <source>
        <dbReference type="Proteomes" id="UP000724584"/>
    </source>
</evidence>
<keyword evidence="2" id="KW-1185">Reference proteome</keyword>
<evidence type="ECO:0000313" key="1">
    <source>
        <dbReference type="EMBL" id="KAH6650102.1"/>
    </source>
</evidence>
<keyword evidence="1" id="KW-0436">Ligase</keyword>
<accession>A0ACB7PP86</accession>
<sequence length="758" mass="83866">MAMIQVPVRGIRSLSQRNFRCLRSLPGPQFVCINRSQTFRHLTQNTTSATHSQLTKNVDPDRKAVGQQLREEWARYNEFPEPSGAEDFKEGQTVTVHGFLFRKRIKSSKLAFADIQIDNGPAIQITSSFQEQNSPAHAVNQDLRSIPLHSPVSVTGTVAQLHTNTQPDDTLLDTPKADGETQSLTGSSRPGSFPDQVFRIDLDLTSIQPLNVFPKDIIVSKGVQFPPSSRHLQIRFSDALRTRLLVRPQIAFQLRKSLNDLAFTEVETPVLFKSTPEGAREFLVPTRRPGLAYALPQSPQQYKQMLMASGIRGYYQFARCFRDEDLRADRQPDTAPMTVTAKRWANSAQLDLEMSFATGEDVMRTVESIVSDLAVSLNSDFSVVDTGEEVYLAPKKSLKTVAQKDSATGSRYLMPPFPRISYEEAMTRFGIDKPDLRIPFELNRVDHILPPSFVSMITHLENPVVEAFRFRPDSVGEDQIPTPSFVDELMKALPPALSQNPDGAPVALIVDSSKPLRGLSPLGFEGAGALESSGVPGLADFEDGDVLVFQARKDEPFQGGSTALGTFRSLVYQTAVSKGLLPRDLSFQFLWVNNFPMFTPDNETDPGQGGHAGFSATHHPFTAPLTNEDVELLATNPLKARGDHYDLVVNGVELGGGSRRIHVAKMQEYIMREILKMTDAGVAQFSHLLEALRAGCPPHAGFALGFDRLVAVLTYTDSVRDVIAFPKSMKGEDLTVKSPGRITKEQLDTYHLAFPSKK</sequence>